<keyword evidence="1" id="KW-1133">Transmembrane helix</keyword>
<dbReference type="EMBL" id="JAASQJ010000003">
    <property type="protein sequence ID" value="NIJ53797.1"/>
    <property type="molecule type" value="Genomic_DNA"/>
</dbReference>
<evidence type="ECO:0000256" key="1">
    <source>
        <dbReference type="SAM" id="Phobius"/>
    </source>
</evidence>
<comment type="caution">
    <text evidence="2">The sequence shown here is derived from an EMBL/GenBank/DDBJ whole genome shotgun (WGS) entry which is preliminary data.</text>
</comment>
<name>A0ABX0ULL6_9BACT</name>
<evidence type="ECO:0008006" key="4">
    <source>
        <dbReference type="Google" id="ProtNLM"/>
    </source>
</evidence>
<keyword evidence="1" id="KW-0472">Membrane</keyword>
<accession>A0ABX0ULL6</accession>
<dbReference type="Proteomes" id="UP001179181">
    <property type="component" value="Unassembled WGS sequence"/>
</dbReference>
<keyword evidence="3" id="KW-1185">Reference proteome</keyword>
<reference evidence="2 3" key="1">
    <citation type="submission" date="2020-03" db="EMBL/GenBank/DDBJ databases">
        <title>Genomic Encyclopedia of Type Strains, Phase IV (KMG-IV): sequencing the most valuable type-strain genomes for metagenomic binning, comparative biology and taxonomic classification.</title>
        <authorList>
            <person name="Goeker M."/>
        </authorList>
    </citation>
    <scope>NUCLEOTIDE SEQUENCE [LARGE SCALE GENOMIC DNA]</scope>
    <source>
        <strain evidence="2 3">DSM 102865</strain>
    </source>
</reference>
<feature type="transmembrane region" description="Helical" evidence="1">
    <location>
        <begin position="47"/>
        <end position="68"/>
    </location>
</feature>
<keyword evidence="1" id="KW-0812">Transmembrane</keyword>
<dbReference type="RefSeq" id="WP_167271331.1">
    <property type="nucleotide sequence ID" value="NZ_JAASQJ010000003.1"/>
</dbReference>
<protein>
    <recommendedName>
        <fullName evidence="4">Por secretion system C-terminal sorting domain-containing protein</fullName>
    </recommendedName>
</protein>
<evidence type="ECO:0000313" key="2">
    <source>
        <dbReference type="EMBL" id="NIJ53797.1"/>
    </source>
</evidence>
<proteinExistence type="predicted"/>
<sequence length="181" mass="20669">MSKNAVIQLKNDNSGILPTFLCDIRQLMVGWLKPKTNNVMINLLKKLGLLFGVITLMGIQTVVAQQLASDKITPMVAVTRDGKLKVAYANPGRKRVLLELVNSRNEKLYQLRRSDDRFAQLLNLNELGDGAYRFILKAEDQKLVYEIWIETQTRFKLKPNGNPQQPDSSYYTLPEIFSTRL</sequence>
<evidence type="ECO:0000313" key="3">
    <source>
        <dbReference type="Proteomes" id="UP001179181"/>
    </source>
</evidence>
<organism evidence="2 3">
    <name type="scientific">Dyadobacter arcticus</name>
    <dbReference type="NCBI Taxonomy" id="1078754"/>
    <lineage>
        <taxon>Bacteria</taxon>
        <taxon>Pseudomonadati</taxon>
        <taxon>Bacteroidota</taxon>
        <taxon>Cytophagia</taxon>
        <taxon>Cytophagales</taxon>
        <taxon>Spirosomataceae</taxon>
        <taxon>Dyadobacter</taxon>
    </lineage>
</organism>
<gene>
    <name evidence="2" type="ORF">FHS68_002979</name>
</gene>